<dbReference type="OrthoDB" id="3630029at2"/>
<dbReference type="EMBL" id="MASW01000001">
    <property type="protein sequence ID" value="PXY32361.1"/>
    <property type="molecule type" value="Genomic_DNA"/>
</dbReference>
<proteinExistence type="predicted"/>
<evidence type="ECO:0000313" key="1">
    <source>
        <dbReference type="EMBL" id="PXY32361.1"/>
    </source>
</evidence>
<sequence length="112" mass="11654">MRTLSRAVLLAAVAATTAVLPATAATAAPAGPSGTSGDPEIIKTCGKGYSGYIRRFGKDALCLQPGTRTWSGFKAFECKGNITVYFKEGQRVECGGGVNFPYYGGVVKTVAR</sequence>
<dbReference type="Proteomes" id="UP000249915">
    <property type="component" value="Unassembled WGS sequence"/>
</dbReference>
<reference evidence="1 2" key="1">
    <citation type="submission" date="2016-07" db="EMBL/GenBank/DDBJ databases">
        <title>Draft genome sequence of Prauserella muralis DSM 45305, isolated from a mould-covered wall in an indoor environment.</title>
        <authorList>
            <person name="Ruckert C."/>
            <person name="Albersmeier A."/>
            <person name="Jiang C.-L."/>
            <person name="Jiang Y."/>
            <person name="Kalinowski J."/>
            <person name="Schneider O."/>
            <person name="Winkler A."/>
            <person name="Zotchev S.B."/>
        </authorList>
    </citation>
    <scope>NUCLEOTIDE SEQUENCE [LARGE SCALE GENOMIC DNA]</scope>
    <source>
        <strain evidence="1 2">DSM 45305</strain>
    </source>
</reference>
<evidence type="ECO:0000313" key="2">
    <source>
        <dbReference type="Proteomes" id="UP000249915"/>
    </source>
</evidence>
<comment type="caution">
    <text evidence="1">The sequence shown here is derived from an EMBL/GenBank/DDBJ whole genome shotgun (WGS) entry which is preliminary data.</text>
</comment>
<gene>
    <name evidence="1" type="ORF">BAY60_08825</name>
</gene>
<protein>
    <submittedName>
        <fullName evidence="1">Uncharacterized protein</fullName>
    </submittedName>
</protein>
<name>A0A2V4BBC0_9PSEU</name>
<dbReference type="AlphaFoldDB" id="A0A2V4BBC0"/>
<dbReference type="RefSeq" id="WP_112280393.1">
    <property type="nucleotide sequence ID" value="NZ_MASW01000001.1"/>
</dbReference>
<organism evidence="1 2">
    <name type="scientific">Prauserella muralis</name>
    <dbReference type="NCBI Taxonomy" id="588067"/>
    <lineage>
        <taxon>Bacteria</taxon>
        <taxon>Bacillati</taxon>
        <taxon>Actinomycetota</taxon>
        <taxon>Actinomycetes</taxon>
        <taxon>Pseudonocardiales</taxon>
        <taxon>Pseudonocardiaceae</taxon>
        <taxon>Prauserella</taxon>
    </lineage>
</organism>
<keyword evidence="2" id="KW-1185">Reference proteome</keyword>
<accession>A0A2V4BBC0</accession>